<comment type="subcellular location">
    <subcellularLocation>
        <location evidence="2">Peroxisome</location>
    </subcellularLocation>
</comment>
<dbReference type="GO" id="GO:0005504">
    <property type="term" value="F:fatty acid binding"/>
    <property type="evidence" value="ECO:0007669"/>
    <property type="project" value="TreeGrafter"/>
</dbReference>
<dbReference type="Gene3D" id="1.20.140.10">
    <property type="entry name" value="Butyryl-CoA Dehydrogenase, subunit A, domain 3"/>
    <property type="match status" value="2"/>
</dbReference>
<dbReference type="GO" id="GO:0033540">
    <property type="term" value="P:fatty acid beta-oxidation using acyl-CoA oxidase"/>
    <property type="evidence" value="ECO:0007669"/>
    <property type="project" value="TreeGrafter"/>
</dbReference>
<dbReference type="GO" id="GO:0016402">
    <property type="term" value="F:pristanoyl-CoA oxidase activity"/>
    <property type="evidence" value="ECO:0007669"/>
    <property type="project" value="TreeGrafter"/>
</dbReference>
<dbReference type="InterPro" id="IPR012258">
    <property type="entry name" value="Acyl-CoA_oxidase"/>
</dbReference>
<gene>
    <name evidence="17 18" type="primary">LOC112679523</name>
</gene>
<keyword evidence="5 11" id="KW-0285">Flavoprotein</keyword>
<organism evidence="16 18">
    <name type="scientific">Sipha flava</name>
    <name type="common">yellow sugarcane aphid</name>
    <dbReference type="NCBI Taxonomy" id="143950"/>
    <lineage>
        <taxon>Eukaryota</taxon>
        <taxon>Metazoa</taxon>
        <taxon>Ecdysozoa</taxon>
        <taxon>Arthropoda</taxon>
        <taxon>Hexapoda</taxon>
        <taxon>Insecta</taxon>
        <taxon>Pterygota</taxon>
        <taxon>Neoptera</taxon>
        <taxon>Paraneoptera</taxon>
        <taxon>Hemiptera</taxon>
        <taxon>Sternorrhyncha</taxon>
        <taxon>Aphidomorpha</taxon>
        <taxon>Aphidoidea</taxon>
        <taxon>Aphididae</taxon>
        <taxon>Sipha</taxon>
    </lineage>
</organism>
<feature type="active site" description="Proton acceptor" evidence="12">
    <location>
        <position position="472"/>
    </location>
</feature>
<evidence type="ECO:0000256" key="7">
    <source>
        <dbReference type="ARBA" id="ARBA00022832"/>
    </source>
</evidence>
<name>A0A8B8F3F3_9HEMI</name>
<evidence type="ECO:0000256" key="8">
    <source>
        <dbReference type="ARBA" id="ARBA00023002"/>
    </source>
</evidence>
<dbReference type="InterPro" id="IPR046373">
    <property type="entry name" value="Acyl-CoA_Oxase/DH_mid-dom_sf"/>
</dbReference>
<dbReference type="FunFam" id="1.20.140.10:FF:000007">
    <property type="entry name" value="Acyl-coenzyme A oxidase"/>
    <property type="match status" value="1"/>
</dbReference>
<dbReference type="SUPFAM" id="SSF47203">
    <property type="entry name" value="Acyl-CoA dehydrogenase C-terminal domain-like"/>
    <property type="match status" value="2"/>
</dbReference>
<evidence type="ECO:0000256" key="9">
    <source>
        <dbReference type="ARBA" id="ARBA00023098"/>
    </source>
</evidence>
<proteinExistence type="inferred from homology"/>
<feature type="binding site" evidence="13">
    <location>
        <position position="180"/>
    </location>
    <ligand>
        <name>FAD</name>
        <dbReference type="ChEBI" id="CHEBI:57692"/>
    </ligand>
</feature>
<dbReference type="OrthoDB" id="538336at2759"/>
<evidence type="ECO:0000256" key="10">
    <source>
        <dbReference type="ARBA" id="ARBA00023140"/>
    </source>
</evidence>
<reference evidence="17 18" key="1">
    <citation type="submission" date="2025-04" db="UniProtKB">
        <authorList>
            <consortium name="RefSeq"/>
        </authorList>
    </citation>
    <scope>IDENTIFICATION</scope>
    <source>
        <tissue evidence="17 18">Whole body</tissue>
    </source>
</reference>
<dbReference type="GO" id="GO:0055088">
    <property type="term" value="P:lipid homeostasis"/>
    <property type="evidence" value="ECO:0007669"/>
    <property type="project" value="TreeGrafter"/>
</dbReference>
<dbReference type="GeneID" id="112679523"/>
<evidence type="ECO:0000256" key="13">
    <source>
        <dbReference type="PIRSR" id="PIRSR000168-2"/>
    </source>
</evidence>
<dbReference type="AlphaFoldDB" id="A0A8B8F3F3"/>
<feature type="domain" description="Acyl-CoA oxidase C-terminal" evidence="14">
    <location>
        <begin position="537"/>
        <end position="710"/>
    </location>
</feature>
<dbReference type="InterPro" id="IPR036250">
    <property type="entry name" value="AcylCo_DH-like_C"/>
</dbReference>
<sequence length="716" mass="80790">MFVIRRRIKLNFQKKFKYSSTINSEITMNTCPDILKDFESGPLDFYRKRATIDWKKMRVFIETEEVLRYKMRAWKAFESDPLFQHSNETLSLDEQRRLALLRMYKIVESNIYPFDEIMTSPRLALAKIISMFQYCPSVAIKVGLTFDMFSNVIFSMDNGRNSDLYQKAQEGKVPGCFALTEISHGTNTKEMRTVALYDNNIKKFILNTPDFEAAKCWVGSLGKSSTHAIIWAKLIMSNGDDHGLHAFVVSIRDPKTMLPYSGVIVGDLGEKASLNGVDNGFIMFNNYCIPKESLLSKTGDINDNGQYISPFKNKSKRLGASLGSLSIGRLSIVNICVAYITKAVPIAIRYTGVRKQFGPPNGEELPVLEYQLVQCRLIPNLAAAYALKIYGDYVAKVYESFIMEMMTNAGSEKLRLLGVEIHAVSSCSKPIAAWTCRDAIQECREACGGHGYLKAAGLSELRSANDANCTYEGDNNVLIQQTSNWLLNIWASLLNGDKSCCDTPLGTIGFLKKAETILNEKFKLSRINEVFTYTHLELLSCFEWMICYLLRQTHAQLQLLKDQQKDVFTAKNDSQMFFARDLSIVFAEYLVLKEFIETTKSPNLDIPHKLVLQKLASLYGFWSIEKHLSIMYEGGYANGPLASVIVKGSIIELCSSLKDEAVTLADAIVPPDFILNSVLAASNGKVYDNLKKVLFEDKSTFERPTWWTEIAVRSKL</sequence>
<evidence type="ECO:0000256" key="6">
    <source>
        <dbReference type="ARBA" id="ARBA00022827"/>
    </source>
</evidence>
<dbReference type="Pfam" id="PF22924">
    <property type="entry name" value="ACOX_C_alpha1"/>
    <property type="match status" value="1"/>
</dbReference>
<dbReference type="SUPFAM" id="SSF56645">
    <property type="entry name" value="Acyl-CoA dehydrogenase NM domain-like"/>
    <property type="match status" value="1"/>
</dbReference>
<keyword evidence="7" id="KW-0276">Fatty acid metabolism</keyword>
<dbReference type="RefSeq" id="XP_025405148.1">
    <property type="nucleotide sequence ID" value="XM_025549363.1"/>
</dbReference>
<keyword evidence="6 11" id="KW-0274">FAD</keyword>
<feature type="binding site" evidence="13">
    <location>
        <position position="219"/>
    </location>
    <ligand>
        <name>FAD</name>
        <dbReference type="ChEBI" id="CHEBI:57692"/>
    </ligand>
</feature>
<dbReference type="PANTHER" id="PTHR10909">
    <property type="entry name" value="ELECTRON TRANSPORT OXIDOREDUCTASE"/>
    <property type="match status" value="1"/>
</dbReference>
<evidence type="ECO:0000259" key="14">
    <source>
        <dbReference type="Pfam" id="PF01756"/>
    </source>
</evidence>
<dbReference type="GO" id="GO:0071949">
    <property type="term" value="F:FAD binding"/>
    <property type="evidence" value="ECO:0007669"/>
    <property type="project" value="InterPro"/>
</dbReference>
<dbReference type="RefSeq" id="XP_025405150.1">
    <property type="nucleotide sequence ID" value="XM_025549365.1"/>
</dbReference>
<keyword evidence="9" id="KW-0443">Lipid metabolism</keyword>
<evidence type="ECO:0000256" key="12">
    <source>
        <dbReference type="PIRSR" id="PIRSR000168-1"/>
    </source>
</evidence>
<dbReference type="InterPro" id="IPR055060">
    <property type="entry name" value="ACOX_C_alpha1"/>
</dbReference>
<dbReference type="PIRSF" id="PIRSF000168">
    <property type="entry name" value="Acyl-CoA_oxidase"/>
    <property type="match status" value="1"/>
</dbReference>
<evidence type="ECO:0000256" key="5">
    <source>
        <dbReference type="ARBA" id="ARBA00022630"/>
    </source>
</evidence>
<comment type="similarity">
    <text evidence="4 11">Belongs to the acyl-CoA oxidase family.</text>
</comment>
<comment type="pathway">
    <text evidence="3">Lipid metabolism.</text>
</comment>
<protein>
    <recommendedName>
        <fullName evidence="11">Acyl-coenzyme A oxidase</fullName>
    </recommendedName>
</protein>
<evidence type="ECO:0000256" key="2">
    <source>
        <dbReference type="ARBA" id="ARBA00004275"/>
    </source>
</evidence>
<evidence type="ECO:0000313" key="18">
    <source>
        <dbReference type="RefSeq" id="XP_025405150.1"/>
    </source>
</evidence>
<dbReference type="FunFam" id="2.40.110.10:FF:000005">
    <property type="entry name" value="Acyl-coenzyme A oxidase"/>
    <property type="match status" value="1"/>
</dbReference>
<evidence type="ECO:0000256" key="1">
    <source>
        <dbReference type="ARBA" id="ARBA00001974"/>
    </source>
</evidence>
<evidence type="ECO:0000313" key="16">
    <source>
        <dbReference type="Proteomes" id="UP000694846"/>
    </source>
</evidence>
<dbReference type="Proteomes" id="UP000694846">
    <property type="component" value="Unplaced"/>
</dbReference>
<evidence type="ECO:0000256" key="11">
    <source>
        <dbReference type="PIRNR" id="PIRNR000168"/>
    </source>
</evidence>
<evidence type="ECO:0000313" key="17">
    <source>
        <dbReference type="RefSeq" id="XP_025405148.1"/>
    </source>
</evidence>
<evidence type="ECO:0000259" key="15">
    <source>
        <dbReference type="Pfam" id="PF22924"/>
    </source>
</evidence>
<dbReference type="InterPro" id="IPR002655">
    <property type="entry name" value="Acyl-CoA_oxidase_C"/>
</dbReference>
<dbReference type="GO" id="GO:0005777">
    <property type="term" value="C:peroxisome"/>
    <property type="evidence" value="ECO:0007669"/>
    <property type="project" value="UniProtKB-SubCell"/>
</dbReference>
<keyword evidence="10" id="KW-0576">Peroxisome</keyword>
<keyword evidence="16" id="KW-1185">Reference proteome</keyword>
<dbReference type="Gene3D" id="2.40.110.10">
    <property type="entry name" value="Butyryl-CoA Dehydrogenase, subunit A, domain 2"/>
    <property type="match status" value="1"/>
</dbReference>
<dbReference type="PANTHER" id="PTHR10909:SF390">
    <property type="entry name" value="PEROXISOMAL ACYL-COENZYME A OXIDASE 3"/>
    <property type="match status" value="1"/>
</dbReference>
<dbReference type="FunFam" id="1.20.140.10:FF:000010">
    <property type="entry name" value="Acyl-coenzyme A oxidase"/>
    <property type="match status" value="1"/>
</dbReference>
<keyword evidence="8" id="KW-0560">Oxidoreductase</keyword>
<evidence type="ECO:0000256" key="3">
    <source>
        <dbReference type="ARBA" id="ARBA00005189"/>
    </source>
</evidence>
<dbReference type="InterPro" id="IPR009100">
    <property type="entry name" value="AcylCoA_DH/oxidase_NM_dom_sf"/>
</dbReference>
<comment type="cofactor">
    <cofactor evidence="1">
        <name>FAD</name>
        <dbReference type="ChEBI" id="CHEBI:57692"/>
    </cofactor>
</comment>
<dbReference type="Pfam" id="PF01756">
    <property type="entry name" value="ACOX"/>
    <property type="match status" value="1"/>
</dbReference>
<accession>A0A8B8F3F3</accession>
<evidence type="ECO:0000256" key="4">
    <source>
        <dbReference type="ARBA" id="ARBA00006288"/>
    </source>
</evidence>
<feature type="domain" description="Acyl-CoA oxidase C-alpha1" evidence="15">
    <location>
        <begin position="323"/>
        <end position="487"/>
    </location>
</feature>